<proteinExistence type="predicted"/>
<reference evidence="1" key="1">
    <citation type="journal article" date="2022" name="bioRxiv">
        <title>Sequencing and chromosome-scale assembly of the giantPleurodeles waltlgenome.</title>
        <authorList>
            <person name="Brown T."/>
            <person name="Elewa A."/>
            <person name="Iarovenko S."/>
            <person name="Subramanian E."/>
            <person name="Araus A.J."/>
            <person name="Petzold A."/>
            <person name="Susuki M."/>
            <person name="Suzuki K.-i.T."/>
            <person name="Hayashi T."/>
            <person name="Toyoda A."/>
            <person name="Oliveira C."/>
            <person name="Osipova E."/>
            <person name="Leigh N.D."/>
            <person name="Simon A."/>
            <person name="Yun M.H."/>
        </authorList>
    </citation>
    <scope>NUCLEOTIDE SEQUENCE</scope>
    <source>
        <strain evidence="1">20211129_DDA</strain>
        <tissue evidence="1">Liver</tissue>
    </source>
</reference>
<dbReference type="AlphaFoldDB" id="A0AAV7WEJ7"/>
<gene>
    <name evidence="1" type="ORF">NDU88_005853</name>
</gene>
<sequence>MGSGWCFGCSSLGSRHRSCCWGEAGTLSRCYPGTQRLLPEASPYRDSGSLGGSGLLPAPIPGPSDPGRAMDWWGEWPKNLWWPRNLRRDGVSGKCTMVWINTLKCRHAAWLWGTGATLPLDAHRSAPALPLSRTGLLAARGSVPLARRKGRVPGAGGLCA</sequence>
<evidence type="ECO:0000313" key="2">
    <source>
        <dbReference type="Proteomes" id="UP001066276"/>
    </source>
</evidence>
<keyword evidence="2" id="KW-1185">Reference proteome</keyword>
<evidence type="ECO:0000313" key="1">
    <source>
        <dbReference type="EMBL" id="KAJ1210489.1"/>
    </source>
</evidence>
<dbReference type="Proteomes" id="UP001066276">
    <property type="component" value="Chromosome 1_2"/>
</dbReference>
<name>A0AAV7WEJ7_PLEWA</name>
<dbReference type="EMBL" id="JANPWB010000002">
    <property type="protein sequence ID" value="KAJ1210489.1"/>
    <property type="molecule type" value="Genomic_DNA"/>
</dbReference>
<organism evidence="1 2">
    <name type="scientific">Pleurodeles waltl</name>
    <name type="common">Iberian ribbed newt</name>
    <dbReference type="NCBI Taxonomy" id="8319"/>
    <lineage>
        <taxon>Eukaryota</taxon>
        <taxon>Metazoa</taxon>
        <taxon>Chordata</taxon>
        <taxon>Craniata</taxon>
        <taxon>Vertebrata</taxon>
        <taxon>Euteleostomi</taxon>
        <taxon>Amphibia</taxon>
        <taxon>Batrachia</taxon>
        <taxon>Caudata</taxon>
        <taxon>Salamandroidea</taxon>
        <taxon>Salamandridae</taxon>
        <taxon>Pleurodelinae</taxon>
        <taxon>Pleurodeles</taxon>
    </lineage>
</organism>
<protein>
    <submittedName>
        <fullName evidence="1">Uncharacterized protein</fullName>
    </submittedName>
</protein>
<accession>A0AAV7WEJ7</accession>
<comment type="caution">
    <text evidence="1">The sequence shown here is derived from an EMBL/GenBank/DDBJ whole genome shotgun (WGS) entry which is preliminary data.</text>
</comment>